<accession>A0A5C5VRA5</accession>
<sequence length="153" mass="16035">MAISVSKHEIIWFYCLVAAVLAGCGQSDFAPVSGVVTYNGSPLGGATVTFRPVDGRQFSYAVTSEDGTYQLVVSGAGGHTGAVVGEHRVKVTAVAEPSNKEGAESDLGSLAQIGQEVKVRYLVPQKYDAFETSGLTCVVSRRGTNAANFELTE</sequence>
<dbReference type="AlphaFoldDB" id="A0A5C5VRA5"/>
<comment type="caution">
    <text evidence="1">The sequence shown here is derived from an EMBL/GenBank/DDBJ whole genome shotgun (WGS) entry which is preliminary data.</text>
</comment>
<reference evidence="1 2" key="1">
    <citation type="submission" date="2019-02" db="EMBL/GenBank/DDBJ databases">
        <title>Deep-cultivation of Planctomycetes and their phenomic and genomic characterization uncovers novel biology.</title>
        <authorList>
            <person name="Wiegand S."/>
            <person name="Jogler M."/>
            <person name="Boedeker C."/>
            <person name="Pinto D."/>
            <person name="Vollmers J."/>
            <person name="Rivas-Marin E."/>
            <person name="Kohn T."/>
            <person name="Peeters S.H."/>
            <person name="Heuer A."/>
            <person name="Rast P."/>
            <person name="Oberbeckmann S."/>
            <person name="Bunk B."/>
            <person name="Jeske O."/>
            <person name="Meyerdierks A."/>
            <person name="Storesund J.E."/>
            <person name="Kallscheuer N."/>
            <person name="Luecker S."/>
            <person name="Lage O.M."/>
            <person name="Pohl T."/>
            <person name="Merkel B.J."/>
            <person name="Hornburger P."/>
            <person name="Mueller R.-W."/>
            <person name="Bruemmer F."/>
            <person name="Labrenz M."/>
            <person name="Spormann A.M."/>
            <person name="Op Den Camp H."/>
            <person name="Overmann J."/>
            <person name="Amann R."/>
            <person name="Jetten M.S.M."/>
            <person name="Mascher T."/>
            <person name="Medema M.H."/>
            <person name="Devos D.P."/>
            <person name="Kaster A.-K."/>
            <person name="Ovreas L."/>
            <person name="Rohde M."/>
            <person name="Galperin M.Y."/>
            <person name="Jogler C."/>
        </authorList>
    </citation>
    <scope>NUCLEOTIDE SEQUENCE [LARGE SCALE GENOMIC DNA]</scope>
    <source>
        <strain evidence="1 2">Pla111</strain>
    </source>
</reference>
<dbReference type="PROSITE" id="PS51257">
    <property type="entry name" value="PROKAR_LIPOPROTEIN"/>
    <property type="match status" value="1"/>
</dbReference>
<dbReference type="OrthoDB" id="268362at2"/>
<evidence type="ECO:0000313" key="1">
    <source>
        <dbReference type="EMBL" id="TWT40690.1"/>
    </source>
</evidence>
<gene>
    <name evidence="1" type="ORF">Pla111_33350</name>
</gene>
<dbReference type="Proteomes" id="UP000318995">
    <property type="component" value="Unassembled WGS sequence"/>
</dbReference>
<dbReference type="EMBL" id="SJPH01000011">
    <property type="protein sequence ID" value="TWT40690.1"/>
    <property type="molecule type" value="Genomic_DNA"/>
</dbReference>
<name>A0A5C5VRA5_9BACT</name>
<proteinExistence type="predicted"/>
<evidence type="ECO:0008006" key="3">
    <source>
        <dbReference type="Google" id="ProtNLM"/>
    </source>
</evidence>
<protein>
    <recommendedName>
        <fullName evidence="3">Carboxypeptidase regulatory-like domain-containing protein</fullName>
    </recommendedName>
</protein>
<keyword evidence="2" id="KW-1185">Reference proteome</keyword>
<organism evidence="1 2">
    <name type="scientific">Botrimarina hoheduenensis</name>
    <dbReference type="NCBI Taxonomy" id="2528000"/>
    <lineage>
        <taxon>Bacteria</taxon>
        <taxon>Pseudomonadati</taxon>
        <taxon>Planctomycetota</taxon>
        <taxon>Planctomycetia</taxon>
        <taxon>Pirellulales</taxon>
        <taxon>Lacipirellulaceae</taxon>
        <taxon>Botrimarina</taxon>
    </lineage>
</organism>
<dbReference type="RefSeq" id="WP_146575519.1">
    <property type="nucleotide sequence ID" value="NZ_SJPH01000011.1"/>
</dbReference>
<evidence type="ECO:0000313" key="2">
    <source>
        <dbReference type="Proteomes" id="UP000318995"/>
    </source>
</evidence>